<reference evidence="11" key="1">
    <citation type="journal article" date="2020" name="mSystems">
        <title>Genome- and Community-Level Interaction Insights into Carbon Utilization and Element Cycling Functions of Hydrothermarchaeota in Hydrothermal Sediment.</title>
        <authorList>
            <person name="Zhou Z."/>
            <person name="Liu Y."/>
            <person name="Xu W."/>
            <person name="Pan J."/>
            <person name="Luo Z.H."/>
            <person name="Li M."/>
        </authorList>
    </citation>
    <scope>NUCLEOTIDE SEQUENCE [LARGE SCALE GENOMIC DNA]</scope>
    <source>
        <strain evidence="11">SpSt-906</strain>
    </source>
</reference>
<keyword evidence="8" id="KW-0671">Queuosine biosynthesis</keyword>
<comment type="catalytic activity">
    <reaction evidence="7 8">
        <text>7,8-dihydroneopterin 3'-triphosphate + H2O = 6-carboxy-5,6,7,8-tetrahydropterin + triphosphate + acetaldehyde + 2 H(+)</text>
        <dbReference type="Rhea" id="RHEA:27966"/>
        <dbReference type="ChEBI" id="CHEBI:15343"/>
        <dbReference type="ChEBI" id="CHEBI:15377"/>
        <dbReference type="ChEBI" id="CHEBI:15378"/>
        <dbReference type="ChEBI" id="CHEBI:18036"/>
        <dbReference type="ChEBI" id="CHEBI:58462"/>
        <dbReference type="ChEBI" id="CHEBI:61032"/>
        <dbReference type="EC" id="4.1.2.50"/>
    </reaction>
</comment>
<dbReference type="PANTHER" id="PTHR12589">
    <property type="entry name" value="PYRUVOYL TETRAHYDROBIOPTERIN SYNTHASE"/>
    <property type="match status" value="1"/>
</dbReference>
<feature type="active site" description="Charge relay system" evidence="9">
    <location>
        <position position="102"/>
    </location>
</feature>
<comment type="pathway">
    <text evidence="1 8">Purine metabolism; 7-cyano-7-deazaguanine biosynthesis.</text>
</comment>
<protein>
    <recommendedName>
        <fullName evidence="3 8">6-carboxy-5,6,7,8-tetrahydropterin synthase</fullName>
        <ecNumber evidence="8">4.-.-.-</ecNumber>
    </recommendedName>
</protein>
<dbReference type="InterPro" id="IPR007115">
    <property type="entry name" value="6-PTP_synth/QueD"/>
</dbReference>
<dbReference type="AlphaFoldDB" id="A0A7C3UYR9"/>
<dbReference type="EMBL" id="DTMQ01000030">
    <property type="protein sequence ID" value="HGE99306.1"/>
    <property type="molecule type" value="Genomic_DNA"/>
</dbReference>
<evidence type="ECO:0000256" key="4">
    <source>
        <dbReference type="ARBA" id="ARBA00022723"/>
    </source>
</evidence>
<name>A0A7C3UYR9_UNCW3</name>
<feature type="active site" description="Charge relay system" evidence="9">
    <location>
        <position position="65"/>
    </location>
</feature>
<dbReference type="PANTHER" id="PTHR12589:SF7">
    <property type="entry name" value="6-PYRUVOYL TETRAHYDROBIOPTERIN SYNTHASE"/>
    <property type="match status" value="1"/>
</dbReference>
<dbReference type="UniPathway" id="UPA00391"/>
<evidence type="ECO:0000313" key="11">
    <source>
        <dbReference type="EMBL" id="HGE99306.1"/>
    </source>
</evidence>
<feature type="active site" description="Proton acceptor" evidence="9">
    <location>
        <position position="23"/>
    </location>
</feature>
<keyword evidence="6 8" id="KW-0456">Lyase</keyword>
<gene>
    <name evidence="11" type="ORF">ENX07_04465</name>
</gene>
<comment type="similarity">
    <text evidence="2 8">Belongs to the PTPS family. QueD subfamily.</text>
</comment>
<dbReference type="Pfam" id="PF01242">
    <property type="entry name" value="PTPS"/>
    <property type="match status" value="1"/>
</dbReference>
<evidence type="ECO:0000256" key="6">
    <source>
        <dbReference type="ARBA" id="ARBA00023239"/>
    </source>
</evidence>
<proteinExistence type="inferred from homology"/>
<evidence type="ECO:0000256" key="9">
    <source>
        <dbReference type="PIRSR" id="PIRSR006113-1"/>
    </source>
</evidence>
<evidence type="ECO:0000256" key="2">
    <source>
        <dbReference type="ARBA" id="ARBA00008900"/>
    </source>
</evidence>
<dbReference type="GO" id="GO:0046872">
    <property type="term" value="F:metal ion binding"/>
    <property type="evidence" value="ECO:0007669"/>
    <property type="project" value="UniProtKB-KW"/>
</dbReference>
<comment type="caution">
    <text evidence="11">The sequence shown here is derived from an EMBL/GenBank/DDBJ whole genome shotgun (WGS) entry which is preliminary data.</text>
</comment>
<evidence type="ECO:0000256" key="5">
    <source>
        <dbReference type="ARBA" id="ARBA00022833"/>
    </source>
</evidence>
<comment type="cofactor">
    <cofactor evidence="8 10">
        <name>Zn(2+)</name>
        <dbReference type="ChEBI" id="CHEBI:29105"/>
    </cofactor>
    <text evidence="8 10">Binds 1 zinc ion per subunit.</text>
</comment>
<dbReference type="InterPro" id="IPR038418">
    <property type="entry name" value="6-PTP_synth/QueD_sf"/>
</dbReference>
<organism evidence="11">
    <name type="scientific">candidate division WOR-3 bacterium</name>
    <dbReference type="NCBI Taxonomy" id="2052148"/>
    <lineage>
        <taxon>Bacteria</taxon>
        <taxon>Bacteria division WOR-3</taxon>
    </lineage>
</organism>
<dbReference type="PIRSF" id="PIRSF006113">
    <property type="entry name" value="PTP_synth"/>
    <property type="match status" value="1"/>
</dbReference>
<evidence type="ECO:0000256" key="10">
    <source>
        <dbReference type="PIRSR" id="PIRSR006113-2"/>
    </source>
</evidence>
<keyword evidence="4 8" id="KW-0479">Metal-binding</keyword>
<evidence type="ECO:0000256" key="1">
    <source>
        <dbReference type="ARBA" id="ARBA00005061"/>
    </source>
</evidence>
<evidence type="ECO:0000256" key="8">
    <source>
        <dbReference type="PIRNR" id="PIRNR006113"/>
    </source>
</evidence>
<accession>A0A7C3UYR9</accession>
<evidence type="ECO:0000256" key="7">
    <source>
        <dbReference type="ARBA" id="ARBA00048807"/>
    </source>
</evidence>
<keyword evidence="5 8" id="KW-0862">Zinc</keyword>
<feature type="binding site" evidence="10">
    <location>
        <position position="29"/>
    </location>
    <ligand>
        <name>Zn(2+)</name>
        <dbReference type="ChEBI" id="CHEBI:29105"/>
    </ligand>
</feature>
<dbReference type="EC" id="4.-.-.-" evidence="8"/>
<evidence type="ECO:0000256" key="3">
    <source>
        <dbReference type="ARBA" id="ARBA00018141"/>
    </source>
</evidence>
<dbReference type="GO" id="GO:0008616">
    <property type="term" value="P:tRNA queuosine(34) biosynthetic process"/>
    <property type="evidence" value="ECO:0007669"/>
    <property type="project" value="UniProtKB-KW"/>
</dbReference>
<dbReference type="Gene3D" id="3.30.479.10">
    <property type="entry name" value="6-pyruvoyl tetrahydropterin synthase/QueD"/>
    <property type="match status" value="1"/>
</dbReference>
<feature type="binding site" evidence="10">
    <location>
        <position position="14"/>
    </location>
    <ligand>
        <name>Zn(2+)</name>
        <dbReference type="ChEBI" id="CHEBI:29105"/>
    </ligand>
</feature>
<dbReference type="GO" id="GO:0070497">
    <property type="term" value="F:6-carboxytetrahydropterin synthase activity"/>
    <property type="evidence" value="ECO:0007669"/>
    <property type="project" value="UniProtKB-EC"/>
</dbReference>
<sequence length="112" mass="13551">MYILKVRGEFSAAHALKEYKGGCETLHGHNYIVWIEVLVKELPEMGYRYDFKEIARFLREILPDHKNLNEVFNFNPTAENLAFWIFQQVKERYPIRACEVWENERFCARYEE</sequence>
<dbReference type="SUPFAM" id="SSF55620">
    <property type="entry name" value="Tetrahydrobiopterin biosynthesis enzymes-like"/>
    <property type="match status" value="1"/>
</dbReference>
<feature type="binding site" evidence="10">
    <location>
        <position position="27"/>
    </location>
    <ligand>
        <name>Zn(2+)</name>
        <dbReference type="ChEBI" id="CHEBI:29105"/>
    </ligand>
</feature>